<dbReference type="PANTHER" id="PTHR12526">
    <property type="entry name" value="GLYCOSYLTRANSFERASE"/>
    <property type="match status" value="1"/>
</dbReference>
<dbReference type="InterPro" id="IPR001296">
    <property type="entry name" value="Glyco_trans_1"/>
</dbReference>
<gene>
    <name evidence="2" type="ORF">PSM36_1701</name>
</gene>
<evidence type="ECO:0000313" key="3">
    <source>
        <dbReference type="Proteomes" id="UP000187464"/>
    </source>
</evidence>
<dbReference type="Gene3D" id="3.40.50.2000">
    <property type="entry name" value="Glycogen Phosphorylase B"/>
    <property type="match status" value="2"/>
</dbReference>
<sequence length="370" mass="42515">MNPVQNDILYLLHIPPPVYGYSIIGKQIKESTLINAAFRGRYINLILSRKVHVHGKAGLVKTIRFVKIWFQLLGKLVHRRPVLCYYALTTTGSCFHKDVFLTILLRIFRVKIVYHIHTKGIKEVSGKKLNHLLYRFIFKNTSVILLSEHLYHDIESYVSEDHVYYCPNGIKDYEPSAALIALPENRAFNILFFSNLVEDKGVFVLVEACSILKNKGYSFQCDFVGGEGDISEKRFNEVIQENGLKDQVKYLGTRHGRLKEMAFEQADIFVLPSRSDYFPLVILEAMQHNLPVITVYEGGIPDMIDEGRTGFLLSSYDDAGTLADRIERLMFDPVLRKQMGENGRTKYEGNFTLPIFEQKLLDILQEVINK</sequence>
<keyword evidence="2" id="KW-0808">Transferase</keyword>
<dbReference type="KEGG" id="psac:PSM36_1701"/>
<dbReference type="SUPFAM" id="SSF53756">
    <property type="entry name" value="UDP-Glycosyltransferase/glycogen phosphorylase"/>
    <property type="match status" value="1"/>
</dbReference>
<dbReference type="GO" id="GO:0016757">
    <property type="term" value="F:glycosyltransferase activity"/>
    <property type="evidence" value="ECO:0007669"/>
    <property type="project" value="InterPro"/>
</dbReference>
<dbReference type="EMBL" id="LT605205">
    <property type="protein sequence ID" value="SCD20520.1"/>
    <property type="molecule type" value="Genomic_DNA"/>
</dbReference>
<name>A0A1R3T033_9BACT</name>
<dbReference type="CDD" id="cd03801">
    <property type="entry name" value="GT4_PimA-like"/>
    <property type="match status" value="1"/>
</dbReference>
<feature type="domain" description="Glycosyl transferase family 1" evidence="1">
    <location>
        <begin position="189"/>
        <end position="345"/>
    </location>
</feature>
<accession>A0A1R3T033</accession>
<protein>
    <submittedName>
        <fullName evidence="2">Putative glycosyl transferase 1</fullName>
    </submittedName>
</protein>
<proteinExistence type="predicted"/>
<organism evidence="2 3">
    <name type="scientific">Proteiniphilum saccharofermentans</name>
    <dbReference type="NCBI Taxonomy" id="1642647"/>
    <lineage>
        <taxon>Bacteria</taxon>
        <taxon>Pseudomonadati</taxon>
        <taxon>Bacteroidota</taxon>
        <taxon>Bacteroidia</taxon>
        <taxon>Bacteroidales</taxon>
        <taxon>Dysgonomonadaceae</taxon>
        <taxon>Proteiniphilum</taxon>
    </lineage>
</organism>
<reference evidence="2 3" key="1">
    <citation type="submission" date="2016-08" db="EMBL/GenBank/DDBJ databases">
        <authorList>
            <person name="Seilhamer J.J."/>
        </authorList>
    </citation>
    <scope>NUCLEOTIDE SEQUENCE [LARGE SCALE GENOMIC DNA]</scope>
    <source>
        <strain evidence="2">M3/6</strain>
    </source>
</reference>
<dbReference type="Proteomes" id="UP000187464">
    <property type="component" value="Chromosome I"/>
</dbReference>
<evidence type="ECO:0000313" key="2">
    <source>
        <dbReference type="EMBL" id="SCD20520.1"/>
    </source>
</evidence>
<dbReference type="RefSeq" id="WP_076930531.1">
    <property type="nucleotide sequence ID" value="NZ_LT605205.1"/>
</dbReference>
<keyword evidence="3" id="KW-1185">Reference proteome</keyword>
<dbReference type="AlphaFoldDB" id="A0A1R3T033"/>
<evidence type="ECO:0000259" key="1">
    <source>
        <dbReference type="Pfam" id="PF00534"/>
    </source>
</evidence>
<dbReference type="Pfam" id="PF00534">
    <property type="entry name" value="Glycos_transf_1"/>
    <property type="match status" value="1"/>
</dbReference>
<dbReference type="STRING" id="1642647.PSM36_1701"/>